<keyword evidence="3" id="KW-1133">Transmembrane helix</keyword>
<accession>A0A918TY29</accession>
<reference evidence="5" key="1">
    <citation type="journal article" date="2014" name="Int. J. Syst. Evol. Microbiol.">
        <title>Complete genome sequence of Corynebacterium casei LMG S-19264T (=DSM 44701T), isolated from a smear-ripened cheese.</title>
        <authorList>
            <consortium name="US DOE Joint Genome Institute (JGI-PGF)"/>
            <person name="Walter F."/>
            <person name="Albersmeier A."/>
            <person name="Kalinowski J."/>
            <person name="Ruckert C."/>
        </authorList>
    </citation>
    <scope>NUCLEOTIDE SEQUENCE</scope>
    <source>
        <strain evidence="5">KCTC 12988</strain>
    </source>
</reference>
<dbReference type="SUPFAM" id="SSF53300">
    <property type="entry name" value="vWA-like"/>
    <property type="match status" value="1"/>
</dbReference>
<dbReference type="Gene3D" id="3.40.50.410">
    <property type="entry name" value="von Willebrand factor, type A domain"/>
    <property type="match status" value="1"/>
</dbReference>
<keyword evidence="3" id="KW-0472">Membrane</keyword>
<dbReference type="EMBL" id="BMXI01000017">
    <property type="protein sequence ID" value="GHC64107.1"/>
    <property type="molecule type" value="Genomic_DNA"/>
</dbReference>
<proteinExistence type="predicted"/>
<evidence type="ECO:0000256" key="1">
    <source>
        <dbReference type="SAM" id="Coils"/>
    </source>
</evidence>
<keyword evidence="6" id="KW-1185">Reference proteome</keyword>
<dbReference type="Pfam" id="PF00092">
    <property type="entry name" value="VWA"/>
    <property type="match status" value="1"/>
</dbReference>
<dbReference type="RefSeq" id="WP_189572914.1">
    <property type="nucleotide sequence ID" value="NZ_BMXI01000017.1"/>
</dbReference>
<dbReference type="Pfam" id="PF12034">
    <property type="entry name" value="YfbK_C"/>
    <property type="match status" value="1"/>
</dbReference>
<evidence type="ECO:0000313" key="6">
    <source>
        <dbReference type="Proteomes" id="UP000644507"/>
    </source>
</evidence>
<evidence type="ECO:0000313" key="5">
    <source>
        <dbReference type="EMBL" id="GHC64107.1"/>
    </source>
</evidence>
<dbReference type="InterPro" id="IPR021908">
    <property type="entry name" value="YfbK_C"/>
</dbReference>
<feature type="transmembrane region" description="Helical" evidence="3">
    <location>
        <begin position="44"/>
        <end position="61"/>
    </location>
</feature>
<dbReference type="Gene3D" id="3.10.560.10">
    <property type="entry name" value="Outer membrane lipoprotein wza domain like"/>
    <property type="match status" value="1"/>
</dbReference>
<dbReference type="PROSITE" id="PS50234">
    <property type="entry name" value="VWFA"/>
    <property type="match status" value="1"/>
</dbReference>
<dbReference type="InterPro" id="IPR036465">
    <property type="entry name" value="vWFA_dom_sf"/>
</dbReference>
<dbReference type="CDD" id="cd01465">
    <property type="entry name" value="vWA_subgroup"/>
    <property type="match status" value="1"/>
</dbReference>
<dbReference type="InterPro" id="IPR002035">
    <property type="entry name" value="VWF_A"/>
</dbReference>
<keyword evidence="1" id="KW-0175">Coiled coil</keyword>
<evidence type="ECO:0000256" key="2">
    <source>
        <dbReference type="SAM" id="MobiDB-lite"/>
    </source>
</evidence>
<gene>
    <name evidence="5" type="ORF">GCM10007100_34690</name>
</gene>
<protein>
    <recommendedName>
        <fullName evidence="4">VWFA domain-containing protein</fullName>
    </recommendedName>
</protein>
<feature type="domain" description="VWFA" evidence="4">
    <location>
        <begin position="402"/>
        <end position="582"/>
    </location>
</feature>
<feature type="compositionally biased region" description="Polar residues" evidence="2">
    <location>
        <begin position="162"/>
        <end position="173"/>
    </location>
</feature>
<name>A0A918TY29_9BACT</name>
<dbReference type="InterPro" id="IPR019554">
    <property type="entry name" value="Soluble_ligand-bd"/>
</dbReference>
<evidence type="ECO:0000256" key="3">
    <source>
        <dbReference type="SAM" id="Phobius"/>
    </source>
</evidence>
<feature type="region of interest" description="Disordered" evidence="2">
    <location>
        <begin position="139"/>
        <end position="177"/>
    </location>
</feature>
<organism evidence="5 6">
    <name type="scientific">Roseibacillus persicicus</name>
    <dbReference type="NCBI Taxonomy" id="454148"/>
    <lineage>
        <taxon>Bacteria</taxon>
        <taxon>Pseudomonadati</taxon>
        <taxon>Verrucomicrobiota</taxon>
        <taxon>Verrucomicrobiia</taxon>
        <taxon>Verrucomicrobiales</taxon>
        <taxon>Verrucomicrobiaceae</taxon>
        <taxon>Roseibacillus</taxon>
    </lineage>
</organism>
<sequence length="758" mass="82557">MKKEEIDDRLMDALLRGDCEEDLAEAARKQSAPQLRTWNWRRSFMAVAAMLVVGVTVGFLTNHGQQTENPGALTTADAMPSVSKEEMVQSAERELARLDAEIAEQREIVEEKRKVLDTIVRITGRPYFEGTVNEAKKDGVVSEGPVGGGYRSGGDVQEELKSASSPPAGTSQAAVDRKSGVTVAGSVNRPGLVAGSGELTLAEAIDLGGGPSTFGTTKRVTIYREGKKYQLSPLTNSAHAQEKLYPGDVVEVDQVKAWEVSGDGFADVKRGAKLRPELQGRFRPSAVEPKKNASSEKYGQLVDQPWKSPLQEALSTFSVDVDTASYTNLRRLIKDGSPVPVDAVRVEELVNYFDYDYAQPAKEEAFGVGLAMATCPWEERHNLVRVALQGKDVNAGERGDANLVFLVDVSGSMQDSDKLPLLVESLGLLVEELQENDRVSLVVYAGSEGVVLEPTRMGQGGREKVFQALKKLSAGGSTNGGAGIKLAYRLAKENFVKGGVNRVILATDGDFNVGTTNRDELVELVKTQAKDGVFLSVCGFGRGNLNDAMLEAITNDGNGVYYYIDSRAEGRRVFLEKLMGTLVTIAKDVKIQVEFNPAKVAQYRLLGYANRVLKKEDFNNDKVDAGDIGSGHQVTAFYEIVPTGVTGTVRPEVDALKYQNEAPAIPQNDSPDWMTVKLRHKKPDGQVSELQEFTLRGEAKPWREMESDYRFAAGVVAWGMTLRDALPGKGELVDSLVRDSVGKDETRKELLELVKAAK</sequence>
<comment type="caution">
    <text evidence="5">The sequence shown here is derived from an EMBL/GenBank/DDBJ whole genome shotgun (WGS) entry which is preliminary data.</text>
</comment>
<reference evidence="5" key="2">
    <citation type="submission" date="2020-09" db="EMBL/GenBank/DDBJ databases">
        <authorList>
            <person name="Sun Q."/>
            <person name="Kim S."/>
        </authorList>
    </citation>
    <scope>NUCLEOTIDE SEQUENCE</scope>
    <source>
        <strain evidence="5">KCTC 12988</strain>
    </source>
</reference>
<dbReference type="PANTHER" id="PTHR10579">
    <property type="entry name" value="CALCIUM-ACTIVATED CHLORIDE CHANNEL REGULATOR"/>
    <property type="match status" value="1"/>
</dbReference>
<dbReference type="SMART" id="SM00327">
    <property type="entry name" value="VWA"/>
    <property type="match status" value="1"/>
</dbReference>
<dbReference type="AlphaFoldDB" id="A0A918TY29"/>
<keyword evidence="3" id="KW-0812">Transmembrane</keyword>
<dbReference type="Proteomes" id="UP000644507">
    <property type="component" value="Unassembled WGS sequence"/>
</dbReference>
<dbReference type="PANTHER" id="PTHR10579:SF43">
    <property type="entry name" value="ZINC FINGER (C3HC4-TYPE RING FINGER) FAMILY PROTEIN"/>
    <property type="match status" value="1"/>
</dbReference>
<dbReference type="InterPro" id="IPR022156">
    <property type="entry name" value="Uncharacterised_YfbK_N"/>
</dbReference>
<evidence type="ECO:0000259" key="4">
    <source>
        <dbReference type="PROSITE" id="PS50234"/>
    </source>
</evidence>
<dbReference type="Pfam" id="PF12450">
    <property type="entry name" value="vWF_A"/>
    <property type="match status" value="1"/>
</dbReference>
<dbReference type="Pfam" id="PF10531">
    <property type="entry name" value="SLBB"/>
    <property type="match status" value="1"/>
</dbReference>
<dbReference type="InterPro" id="IPR051266">
    <property type="entry name" value="CLCR"/>
</dbReference>
<feature type="coiled-coil region" evidence="1">
    <location>
        <begin position="81"/>
        <end position="115"/>
    </location>
</feature>